<evidence type="ECO:0000313" key="1">
    <source>
        <dbReference type="EMBL" id="WPA99297.1"/>
    </source>
</evidence>
<name>A0ABZ0NID6_CERBT</name>
<gene>
    <name evidence="1" type="ORF">RHO25_003914</name>
</gene>
<organism evidence="1 2">
    <name type="scientific">Cercospora beticola</name>
    <name type="common">Sugarbeet leaf spot fungus</name>
    <dbReference type="NCBI Taxonomy" id="122368"/>
    <lineage>
        <taxon>Eukaryota</taxon>
        <taxon>Fungi</taxon>
        <taxon>Dikarya</taxon>
        <taxon>Ascomycota</taxon>
        <taxon>Pezizomycotina</taxon>
        <taxon>Dothideomycetes</taxon>
        <taxon>Dothideomycetidae</taxon>
        <taxon>Mycosphaerellales</taxon>
        <taxon>Mycosphaerellaceae</taxon>
        <taxon>Cercospora</taxon>
    </lineage>
</organism>
<accession>A0ABZ0NID6</accession>
<dbReference type="GeneID" id="90644019"/>
<keyword evidence="2" id="KW-1185">Reference proteome</keyword>
<proteinExistence type="predicted"/>
<protein>
    <submittedName>
        <fullName evidence="1">Uncharacterized protein</fullName>
    </submittedName>
</protein>
<reference evidence="1 2" key="1">
    <citation type="submission" date="2023-09" db="EMBL/GenBank/DDBJ databases">
        <title>Complete-Gapless Cercospora beticola genome.</title>
        <authorList>
            <person name="Wyatt N.A."/>
            <person name="Spanner R.E."/>
            <person name="Bolton M.D."/>
        </authorList>
    </citation>
    <scope>NUCLEOTIDE SEQUENCE [LARGE SCALE GENOMIC DNA]</scope>
    <source>
        <strain evidence="1">Cb09-40</strain>
    </source>
</reference>
<sequence>MQDPQNHSKKLKPLCESYVRTTLDGGIAELRRRATRKLQGVLAETVRAQHTSDEINRDERWMQSITHQNFPEDLDWIAKSHLQLLHDATLFPRKVVPVNTKHPVPPINKRLTATPSRTFIPMHRTLELS</sequence>
<evidence type="ECO:0000313" key="2">
    <source>
        <dbReference type="Proteomes" id="UP001302367"/>
    </source>
</evidence>
<dbReference type="Proteomes" id="UP001302367">
    <property type="component" value="Chromosome 2"/>
</dbReference>
<dbReference type="RefSeq" id="XP_065458541.1">
    <property type="nucleotide sequence ID" value="XM_065602469.1"/>
</dbReference>
<dbReference type="EMBL" id="CP134185">
    <property type="protein sequence ID" value="WPA99297.1"/>
    <property type="molecule type" value="Genomic_DNA"/>
</dbReference>